<dbReference type="PANTHER" id="PTHR33143">
    <property type="entry name" value="F16F4.1 PROTEIN-RELATED"/>
    <property type="match status" value="1"/>
</dbReference>
<reference evidence="2 3" key="1">
    <citation type="submission" date="2024-05" db="EMBL/GenBank/DDBJ databases">
        <title>Haplotype-resolved chromosome-level genome assembly of Huyou (Citrus changshanensis).</title>
        <authorList>
            <person name="Miao C."/>
            <person name="Chen W."/>
            <person name="Wu Y."/>
            <person name="Wang L."/>
            <person name="Zhao S."/>
            <person name="Grierson D."/>
            <person name="Xu C."/>
            <person name="Chen K."/>
        </authorList>
    </citation>
    <scope>NUCLEOTIDE SEQUENCE [LARGE SCALE GENOMIC DNA]</scope>
    <source>
        <strain evidence="2">01-14</strain>
        <tissue evidence="2">Leaf</tissue>
    </source>
</reference>
<proteinExistence type="predicted"/>
<accession>A0AAP0QIW3</accession>
<feature type="domain" description="VQ" evidence="1">
    <location>
        <begin position="65"/>
        <end position="91"/>
    </location>
</feature>
<sequence length="160" mass="17516">MSTISFTTTSEDDDSRMLKFPAVKRKKLQGPRPAALKIGKCSDSSKIIKKPPIHQKRSPVVIYLVSPKIIHVRPEEFMGLVQRLTGNQATSSSSSSLSSNIECSENIQAAVVSDEVNFGHGHDDHHFIRQAHECVSSSSPSGLAAFSSLCIDICSNWDDF</sequence>
<keyword evidence="3" id="KW-1185">Reference proteome</keyword>
<organism evidence="2 3">
    <name type="scientific">Citrus x changshan-huyou</name>
    <dbReference type="NCBI Taxonomy" id="2935761"/>
    <lineage>
        <taxon>Eukaryota</taxon>
        <taxon>Viridiplantae</taxon>
        <taxon>Streptophyta</taxon>
        <taxon>Embryophyta</taxon>
        <taxon>Tracheophyta</taxon>
        <taxon>Spermatophyta</taxon>
        <taxon>Magnoliopsida</taxon>
        <taxon>eudicotyledons</taxon>
        <taxon>Gunneridae</taxon>
        <taxon>Pentapetalae</taxon>
        <taxon>rosids</taxon>
        <taxon>malvids</taxon>
        <taxon>Sapindales</taxon>
        <taxon>Rutaceae</taxon>
        <taxon>Aurantioideae</taxon>
        <taxon>Citrus</taxon>
    </lineage>
</organism>
<name>A0AAP0QIW3_9ROSI</name>
<dbReference type="EMBL" id="JBCGBO010000006">
    <property type="protein sequence ID" value="KAK9194008.1"/>
    <property type="molecule type" value="Genomic_DNA"/>
</dbReference>
<dbReference type="GO" id="GO:0005634">
    <property type="term" value="C:nucleus"/>
    <property type="evidence" value="ECO:0007669"/>
    <property type="project" value="TreeGrafter"/>
</dbReference>
<comment type="caution">
    <text evidence="2">The sequence shown here is derived from an EMBL/GenBank/DDBJ whole genome shotgun (WGS) entry which is preliminary data.</text>
</comment>
<dbReference type="Proteomes" id="UP001428341">
    <property type="component" value="Unassembled WGS sequence"/>
</dbReference>
<evidence type="ECO:0000313" key="3">
    <source>
        <dbReference type="Proteomes" id="UP001428341"/>
    </source>
</evidence>
<dbReference type="PANTHER" id="PTHR33143:SF63">
    <property type="entry name" value="F16F4.1 PROTEIN"/>
    <property type="match status" value="1"/>
</dbReference>
<gene>
    <name evidence="2" type="ORF">WN944_004710</name>
</gene>
<dbReference type="InterPro" id="IPR039607">
    <property type="entry name" value="VQ_8/17/18/20/21/25"/>
</dbReference>
<dbReference type="InterPro" id="IPR008889">
    <property type="entry name" value="VQ"/>
</dbReference>
<dbReference type="Pfam" id="PF05678">
    <property type="entry name" value="VQ"/>
    <property type="match status" value="1"/>
</dbReference>
<evidence type="ECO:0000259" key="1">
    <source>
        <dbReference type="Pfam" id="PF05678"/>
    </source>
</evidence>
<protein>
    <recommendedName>
        <fullName evidence="1">VQ domain-containing protein</fullName>
    </recommendedName>
</protein>
<dbReference type="AlphaFoldDB" id="A0AAP0QIW3"/>
<evidence type="ECO:0000313" key="2">
    <source>
        <dbReference type="EMBL" id="KAK9194008.1"/>
    </source>
</evidence>